<accession>A0A364N9T9</accession>
<dbReference type="AlphaFoldDB" id="A0A364N9T9"/>
<sequence length="147" mass="16412">MESIATAVMSEMRKQGTGVGMTFFNSDTGKWVVLPLLVKGTVMETTVCIKLNSMWLRFPFALLALTIILLAIPCGKMYFDTLEIPAWKSSILPLLLTGNQIGATASAEDMDKIRARTDNLLVSLAHLKRGWEFVVEGYKDRRKKKNS</sequence>
<reference evidence="3" key="1">
    <citation type="submission" date="2018-05" db="EMBL/GenBank/DDBJ databases">
        <title>Draft genome sequence of Stemphylium lycopersici strain CIDEFI 213.</title>
        <authorList>
            <person name="Medina R."/>
            <person name="Franco M.E.E."/>
            <person name="Lucentini C.G."/>
            <person name="Saparrat M.C.N."/>
            <person name="Balatti P.A."/>
        </authorList>
    </citation>
    <scope>NUCLEOTIDE SEQUENCE [LARGE SCALE GENOMIC DNA]</scope>
    <source>
        <strain evidence="3">CIDEFI 213</strain>
    </source>
</reference>
<name>A0A364N9T9_STELY</name>
<gene>
    <name evidence="2" type="ORF">DDE83_002532</name>
</gene>
<evidence type="ECO:0000256" key="1">
    <source>
        <dbReference type="SAM" id="Phobius"/>
    </source>
</evidence>
<dbReference type="STRING" id="183478.A0A364N9T9"/>
<evidence type="ECO:0000313" key="3">
    <source>
        <dbReference type="Proteomes" id="UP000249619"/>
    </source>
</evidence>
<dbReference type="EMBL" id="QGDH01000026">
    <property type="protein sequence ID" value="RAR14114.1"/>
    <property type="molecule type" value="Genomic_DNA"/>
</dbReference>
<comment type="caution">
    <text evidence="2">The sequence shown here is derived from an EMBL/GenBank/DDBJ whole genome shotgun (WGS) entry which is preliminary data.</text>
</comment>
<evidence type="ECO:0000313" key="2">
    <source>
        <dbReference type="EMBL" id="RAR14114.1"/>
    </source>
</evidence>
<keyword evidence="3" id="KW-1185">Reference proteome</keyword>
<feature type="transmembrane region" description="Helical" evidence="1">
    <location>
        <begin position="60"/>
        <end position="79"/>
    </location>
</feature>
<keyword evidence="1" id="KW-1133">Transmembrane helix</keyword>
<keyword evidence="1" id="KW-0472">Membrane</keyword>
<protein>
    <submittedName>
        <fullName evidence="2">Uncharacterized protein</fullName>
    </submittedName>
</protein>
<keyword evidence="1" id="KW-0812">Transmembrane</keyword>
<proteinExistence type="predicted"/>
<dbReference type="Proteomes" id="UP000249619">
    <property type="component" value="Unassembled WGS sequence"/>
</dbReference>
<organism evidence="2 3">
    <name type="scientific">Stemphylium lycopersici</name>
    <name type="common">Tomato gray leaf spot disease fungus</name>
    <name type="synonym">Thyrospora lycopersici</name>
    <dbReference type="NCBI Taxonomy" id="183478"/>
    <lineage>
        <taxon>Eukaryota</taxon>
        <taxon>Fungi</taxon>
        <taxon>Dikarya</taxon>
        <taxon>Ascomycota</taxon>
        <taxon>Pezizomycotina</taxon>
        <taxon>Dothideomycetes</taxon>
        <taxon>Pleosporomycetidae</taxon>
        <taxon>Pleosporales</taxon>
        <taxon>Pleosporineae</taxon>
        <taxon>Pleosporaceae</taxon>
        <taxon>Stemphylium</taxon>
    </lineage>
</organism>